<reference evidence="7 8" key="1">
    <citation type="submission" date="2018-07" db="EMBL/GenBank/DDBJ databases">
        <title>Genomic Encyclopedia of Type Strains, Phase IV (KMG-IV): sequencing the most valuable type-strain genomes for metagenomic binning, comparative biology and taxonomic classification.</title>
        <authorList>
            <person name="Goeker M."/>
        </authorList>
    </citation>
    <scope>NUCLEOTIDE SEQUENCE [LARGE SCALE GENOMIC DNA]</scope>
    <source>
        <strain evidence="7 8">DSM 27016</strain>
    </source>
</reference>
<feature type="transmembrane region" description="Helical" evidence="6">
    <location>
        <begin position="12"/>
        <end position="33"/>
    </location>
</feature>
<evidence type="ECO:0000256" key="6">
    <source>
        <dbReference type="SAM" id="Phobius"/>
    </source>
</evidence>
<keyword evidence="8" id="KW-1185">Reference proteome</keyword>
<dbReference type="PANTHER" id="PTHR47089:SF1">
    <property type="entry name" value="GUANOSINE ABC TRANSPORTER PERMEASE PROTEIN NUPP"/>
    <property type="match status" value="1"/>
</dbReference>
<dbReference type="CDD" id="cd06580">
    <property type="entry name" value="TM_PBP1_transp_TpRbsC_like"/>
    <property type="match status" value="1"/>
</dbReference>
<dbReference type="InterPro" id="IPR001851">
    <property type="entry name" value="ABC_transp_permease"/>
</dbReference>
<dbReference type="EMBL" id="QPJT01000002">
    <property type="protein sequence ID" value="RCX20009.1"/>
    <property type="molecule type" value="Genomic_DNA"/>
</dbReference>
<dbReference type="AlphaFoldDB" id="A0A369BEP1"/>
<feature type="transmembrane region" description="Helical" evidence="6">
    <location>
        <begin position="82"/>
        <end position="102"/>
    </location>
</feature>
<accession>A0A369BEP1</accession>
<dbReference type="RefSeq" id="WP_114296134.1">
    <property type="nucleotide sequence ID" value="NZ_QPJT01000002.1"/>
</dbReference>
<keyword evidence="4 6" id="KW-1133">Transmembrane helix</keyword>
<comment type="subcellular location">
    <subcellularLocation>
        <location evidence="1">Cell membrane</location>
        <topology evidence="1">Multi-pass membrane protein</topology>
    </subcellularLocation>
</comment>
<feature type="transmembrane region" description="Helical" evidence="6">
    <location>
        <begin position="279"/>
        <end position="299"/>
    </location>
</feature>
<sequence length="363" mass="38482">MKSRNAVLSNIYSVLVPVIIALSVGGIVIAAIGENPFLTYQVMIQKSLFSTRGILKTLHFAAPLILTGLAIAITFKANIFNMGVEGAAVLGAFFAGVAGFSIKGVNPVLHVTLCLLTGILAGMIFTLIPAILKAYFKVNEMVVTLMLNYVVAEIVKFLAQGVFKDPTSGYVATYAIAESAMFKKILGSDLTLFFLIAIFVFGILYIVFKKSKLGFEITAIGKNPEFSEAAGMNVAKKIISIMLISGAVSGLAGAGFLMSEKYRFTLDFSGSPGLGWDGMLIALLGGNSPVGVLIAAILYAALKTGSEYIGLFTNVPKDIVGVIQGILILCLSVRFVNQRSNVAGRLAGLIGKLKKQKSGRNEC</sequence>
<evidence type="ECO:0000256" key="5">
    <source>
        <dbReference type="ARBA" id="ARBA00023136"/>
    </source>
</evidence>
<name>A0A369BEP1_9FIRM</name>
<feature type="transmembrane region" description="Helical" evidence="6">
    <location>
        <begin position="53"/>
        <end position="75"/>
    </location>
</feature>
<dbReference type="Proteomes" id="UP000253034">
    <property type="component" value="Unassembled WGS sequence"/>
</dbReference>
<evidence type="ECO:0000256" key="2">
    <source>
        <dbReference type="ARBA" id="ARBA00022475"/>
    </source>
</evidence>
<feature type="transmembrane region" description="Helical" evidence="6">
    <location>
        <begin position="238"/>
        <end position="258"/>
    </location>
</feature>
<keyword evidence="5 6" id="KW-0472">Membrane</keyword>
<evidence type="ECO:0000256" key="1">
    <source>
        <dbReference type="ARBA" id="ARBA00004651"/>
    </source>
</evidence>
<dbReference type="GO" id="GO:0022857">
    <property type="term" value="F:transmembrane transporter activity"/>
    <property type="evidence" value="ECO:0007669"/>
    <property type="project" value="InterPro"/>
</dbReference>
<protein>
    <submittedName>
        <fullName evidence="7">Nucleoside ABC transporter membrane protein</fullName>
    </submittedName>
</protein>
<gene>
    <name evidence="7" type="ORF">DFR58_10278</name>
</gene>
<dbReference type="GO" id="GO:0005886">
    <property type="term" value="C:plasma membrane"/>
    <property type="evidence" value="ECO:0007669"/>
    <property type="project" value="UniProtKB-SubCell"/>
</dbReference>
<dbReference type="PANTHER" id="PTHR47089">
    <property type="entry name" value="ABC TRANSPORTER, PERMEASE PROTEIN"/>
    <property type="match status" value="1"/>
</dbReference>
<evidence type="ECO:0000256" key="3">
    <source>
        <dbReference type="ARBA" id="ARBA00022692"/>
    </source>
</evidence>
<organism evidence="7 8">
    <name type="scientific">Anaerobacterium chartisolvens</name>
    <dbReference type="NCBI Taxonomy" id="1297424"/>
    <lineage>
        <taxon>Bacteria</taxon>
        <taxon>Bacillati</taxon>
        <taxon>Bacillota</taxon>
        <taxon>Clostridia</taxon>
        <taxon>Eubacteriales</taxon>
        <taxon>Oscillospiraceae</taxon>
        <taxon>Anaerobacterium</taxon>
    </lineage>
</organism>
<evidence type="ECO:0000256" key="4">
    <source>
        <dbReference type="ARBA" id="ARBA00022989"/>
    </source>
</evidence>
<dbReference type="Pfam" id="PF02653">
    <property type="entry name" value="BPD_transp_2"/>
    <property type="match status" value="1"/>
</dbReference>
<keyword evidence="3 6" id="KW-0812">Transmembrane</keyword>
<feature type="transmembrane region" description="Helical" evidence="6">
    <location>
        <begin position="190"/>
        <end position="208"/>
    </location>
</feature>
<evidence type="ECO:0000313" key="7">
    <source>
        <dbReference type="EMBL" id="RCX20009.1"/>
    </source>
</evidence>
<feature type="transmembrane region" description="Helical" evidence="6">
    <location>
        <begin position="108"/>
        <end position="132"/>
    </location>
</feature>
<proteinExistence type="predicted"/>
<comment type="caution">
    <text evidence="7">The sequence shown here is derived from an EMBL/GenBank/DDBJ whole genome shotgun (WGS) entry which is preliminary data.</text>
</comment>
<evidence type="ECO:0000313" key="8">
    <source>
        <dbReference type="Proteomes" id="UP000253034"/>
    </source>
</evidence>
<dbReference type="OrthoDB" id="45037at2"/>
<keyword evidence="2" id="KW-1003">Cell membrane</keyword>